<dbReference type="RefSeq" id="WP_059746284.1">
    <property type="nucleotide sequence ID" value="NZ_LRDC01000025.1"/>
</dbReference>
<comment type="caution">
    <text evidence="1">The sequence shown here is derived from an EMBL/GenBank/DDBJ whole genome shotgun (WGS) entry which is preliminary data.</text>
</comment>
<accession>A0A106BZA1</accession>
<dbReference type="AlphaFoldDB" id="A0A106BZA1"/>
<name>A0A106BZA1_SHEFR</name>
<organism evidence="1">
    <name type="scientific">Shewanella frigidimarina</name>
    <dbReference type="NCBI Taxonomy" id="56812"/>
    <lineage>
        <taxon>Bacteria</taxon>
        <taxon>Pseudomonadati</taxon>
        <taxon>Pseudomonadota</taxon>
        <taxon>Gammaproteobacteria</taxon>
        <taxon>Alteromonadales</taxon>
        <taxon>Shewanellaceae</taxon>
        <taxon>Shewanella</taxon>
    </lineage>
</organism>
<gene>
    <name evidence="1" type="ORF">AWJ07_18025</name>
</gene>
<protein>
    <submittedName>
        <fullName evidence="1">Uncharacterized protein</fullName>
    </submittedName>
</protein>
<proteinExistence type="predicted"/>
<dbReference type="EMBL" id="LRDC01000025">
    <property type="protein sequence ID" value="KVX01352.1"/>
    <property type="molecule type" value="Genomic_DNA"/>
</dbReference>
<sequence length="118" mass="13500">MSTNFDTLFSPYLDLRLSAFDNMKLIAAVLADATELYECVEADVQNPDNPQLQQSGYFVRWQDMWLFCGVTNNYQAGITLFTDVERINLVSISVKVVPVMTMQQVSFMCIENSHFDHC</sequence>
<dbReference type="Proteomes" id="UP000055702">
    <property type="component" value="Unassembled WGS sequence"/>
</dbReference>
<evidence type="ECO:0000313" key="1">
    <source>
        <dbReference type="EMBL" id="KVX01352.1"/>
    </source>
</evidence>
<reference evidence="1 2" key="1">
    <citation type="submission" date="2016-01" db="EMBL/GenBank/DDBJ databases">
        <title>Draft genome of the antarctic isolate Shewanella frigidimarina Ag06-30.</title>
        <authorList>
            <person name="Parmeciano Di Noto G."/>
            <person name="Vazquez S."/>
            <person name="Mac Cormack W."/>
            <person name="Iriarte A."/>
            <person name="Quiroga C."/>
        </authorList>
    </citation>
    <scope>NUCLEOTIDE SEQUENCE [LARGE SCALE GENOMIC DNA]</scope>
    <source>
        <strain evidence="1 2">Ag06-30</strain>
    </source>
</reference>
<evidence type="ECO:0000313" key="2">
    <source>
        <dbReference type="Proteomes" id="UP000055702"/>
    </source>
</evidence>